<reference evidence="1" key="1">
    <citation type="submission" date="2024-09" db="EMBL/GenBank/DDBJ databases">
        <title>Draft Genome Sequences of Neofusicoccum parvum.</title>
        <authorList>
            <person name="Ashida A."/>
            <person name="Camagna M."/>
            <person name="Tanaka A."/>
            <person name="Takemoto D."/>
        </authorList>
    </citation>
    <scope>NUCLEOTIDE SEQUENCE</scope>
    <source>
        <strain evidence="1">PPO83</strain>
    </source>
</reference>
<dbReference type="EMBL" id="BSXG01000075">
    <property type="protein sequence ID" value="GME36349.1"/>
    <property type="molecule type" value="Genomic_DNA"/>
</dbReference>
<evidence type="ECO:0000313" key="2">
    <source>
        <dbReference type="Proteomes" id="UP001165186"/>
    </source>
</evidence>
<sequence>MELATRETQAEAESTNSNEDDVSVFEIRDDSGAETEIKHIVLKKGLLDDAVEESSHSPKNTTSGSQKPLGGIVECGVDKTGRNYCRTAEGWYEYRCETGEIMYFRQVPYADEEVCADGSVA</sequence>
<comment type="caution">
    <text evidence="1">The sequence shown here is derived from an EMBL/GenBank/DDBJ whole genome shotgun (WGS) entry which is preliminary data.</text>
</comment>
<protein>
    <submittedName>
        <fullName evidence="1">Uncharacterized protein</fullName>
    </submittedName>
</protein>
<accession>A0ACB5SDS6</accession>
<keyword evidence="2" id="KW-1185">Reference proteome</keyword>
<organism evidence="1 2">
    <name type="scientific">Neofusicoccum parvum</name>
    <dbReference type="NCBI Taxonomy" id="310453"/>
    <lineage>
        <taxon>Eukaryota</taxon>
        <taxon>Fungi</taxon>
        <taxon>Dikarya</taxon>
        <taxon>Ascomycota</taxon>
        <taxon>Pezizomycotina</taxon>
        <taxon>Dothideomycetes</taxon>
        <taxon>Dothideomycetes incertae sedis</taxon>
        <taxon>Botryosphaeriales</taxon>
        <taxon>Botryosphaeriaceae</taxon>
        <taxon>Neofusicoccum</taxon>
    </lineage>
</organism>
<dbReference type="Proteomes" id="UP001165186">
    <property type="component" value="Unassembled WGS sequence"/>
</dbReference>
<proteinExistence type="predicted"/>
<evidence type="ECO:0000313" key="1">
    <source>
        <dbReference type="EMBL" id="GME36349.1"/>
    </source>
</evidence>
<gene>
    <name evidence="1" type="primary">g5095</name>
    <name evidence="1" type="ORF">NpPPO83_00005095</name>
</gene>
<name>A0ACB5SDS6_9PEZI</name>